<proteinExistence type="predicted"/>
<evidence type="ECO:0000313" key="1">
    <source>
        <dbReference type="EMBL" id="MBB5068796.1"/>
    </source>
</evidence>
<sequence>MSVRASVRARKVRPAFLHTMWTESRTIADARHRFVRGGPPANPGGQAVPTQR</sequence>
<accession>A0A840N9D2</accession>
<keyword evidence="2" id="KW-1185">Reference proteome</keyword>
<dbReference type="Proteomes" id="UP000580474">
    <property type="component" value="Unassembled WGS sequence"/>
</dbReference>
<organism evidence="1 2">
    <name type="scientific">Saccharopolyspora gloriosae</name>
    <dbReference type="NCBI Taxonomy" id="455344"/>
    <lineage>
        <taxon>Bacteria</taxon>
        <taxon>Bacillati</taxon>
        <taxon>Actinomycetota</taxon>
        <taxon>Actinomycetes</taxon>
        <taxon>Pseudonocardiales</taxon>
        <taxon>Pseudonocardiaceae</taxon>
        <taxon>Saccharopolyspora</taxon>
    </lineage>
</organism>
<dbReference type="AlphaFoldDB" id="A0A840N9D2"/>
<dbReference type="EMBL" id="JACHIV010000001">
    <property type="protein sequence ID" value="MBB5068796.1"/>
    <property type="molecule type" value="Genomic_DNA"/>
</dbReference>
<gene>
    <name evidence="1" type="ORF">BJ969_001884</name>
</gene>
<protein>
    <submittedName>
        <fullName evidence="1">Uncharacterized protein</fullName>
    </submittedName>
</protein>
<name>A0A840N9D2_9PSEU</name>
<comment type="caution">
    <text evidence="1">The sequence shown here is derived from an EMBL/GenBank/DDBJ whole genome shotgun (WGS) entry which is preliminary data.</text>
</comment>
<reference evidence="1 2" key="1">
    <citation type="submission" date="2020-08" db="EMBL/GenBank/DDBJ databases">
        <title>Sequencing the genomes of 1000 actinobacteria strains.</title>
        <authorList>
            <person name="Klenk H.-P."/>
        </authorList>
    </citation>
    <scope>NUCLEOTIDE SEQUENCE [LARGE SCALE GENOMIC DNA]</scope>
    <source>
        <strain evidence="1 2">DSM 45582</strain>
    </source>
</reference>
<evidence type="ECO:0000313" key="2">
    <source>
        <dbReference type="Proteomes" id="UP000580474"/>
    </source>
</evidence>